<dbReference type="InterPro" id="IPR011051">
    <property type="entry name" value="RmlC_Cupin_sf"/>
</dbReference>
<sequence length="119" mass="13101">MNPPASVTFPASIAPDALPSFSAYEAQARKRGFDEVAERMWEPDTQVASHGHPFAVEALMVQGELTLTVAGETRVLHRGDRFVLAPDQPHEEHYGPDGATYWVARLHAQAMPPLEEAPR</sequence>
<keyword evidence="1" id="KW-0238">DNA-binding</keyword>
<dbReference type="GO" id="GO:0003677">
    <property type="term" value="F:DNA binding"/>
    <property type="evidence" value="ECO:0007669"/>
    <property type="project" value="UniProtKB-KW"/>
</dbReference>
<dbReference type="GO" id="GO:0006355">
    <property type="term" value="P:regulation of DNA-templated transcription"/>
    <property type="evidence" value="ECO:0007669"/>
    <property type="project" value="InterPro"/>
</dbReference>
<dbReference type="Proteomes" id="UP000255265">
    <property type="component" value="Unassembled WGS sequence"/>
</dbReference>
<protein>
    <submittedName>
        <fullName evidence="3">AraC-like protein</fullName>
    </submittedName>
</protein>
<dbReference type="AlphaFoldDB" id="A0A370FMM4"/>
<dbReference type="Pfam" id="PF02311">
    <property type="entry name" value="AraC_binding"/>
    <property type="match status" value="1"/>
</dbReference>
<dbReference type="OrthoDB" id="8756764at2"/>
<proteinExistence type="predicted"/>
<name>A0A370FMM4_9BURK</name>
<dbReference type="SUPFAM" id="SSF51182">
    <property type="entry name" value="RmlC-like cupins"/>
    <property type="match status" value="1"/>
</dbReference>
<dbReference type="InterPro" id="IPR003313">
    <property type="entry name" value="AraC-bd"/>
</dbReference>
<dbReference type="Gene3D" id="2.60.120.10">
    <property type="entry name" value="Jelly Rolls"/>
    <property type="match status" value="1"/>
</dbReference>
<dbReference type="InterPro" id="IPR014710">
    <property type="entry name" value="RmlC-like_jellyroll"/>
</dbReference>
<reference evidence="3 4" key="1">
    <citation type="submission" date="2018-07" db="EMBL/GenBank/DDBJ databases">
        <title>Genomic Encyclopedia of Type Strains, Phase IV (KMG-IV): sequencing the most valuable type-strain genomes for metagenomic binning, comparative biology and taxonomic classification.</title>
        <authorList>
            <person name="Goeker M."/>
        </authorList>
    </citation>
    <scope>NUCLEOTIDE SEQUENCE [LARGE SCALE GENOMIC DNA]</scope>
    <source>
        <strain evidence="3 4">DSM 21352</strain>
    </source>
</reference>
<keyword evidence="4" id="KW-1185">Reference proteome</keyword>
<accession>A0A370FMM4</accession>
<dbReference type="RefSeq" id="WP_017760696.1">
    <property type="nucleotide sequence ID" value="NZ_QQAV01000001.1"/>
</dbReference>
<comment type="caution">
    <text evidence="3">The sequence shown here is derived from an EMBL/GenBank/DDBJ whole genome shotgun (WGS) entry which is preliminary data.</text>
</comment>
<gene>
    <name evidence="3" type="ORF">DFR41_101722</name>
</gene>
<evidence type="ECO:0000259" key="2">
    <source>
        <dbReference type="Pfam" id="PF02311"/>
    </source>
</evidence>
<organism evidence="3 4">
    <name type="scientific">Pseudacidovorax intermedius</name>
    <dbReference type="NCBI Taxonomy" id="433924"/>
    <lineage>
        <taxon>Bacteria</taxon>
        <taxon>Pseudomonadati</taxon>
        <taxon>Pseudomonadota</taxon>
        <taxon>Betaproteobacteria</taxon>
        <taxon>Burkholderiales</taxon>
        <taxon>Comamonadaceae</taxon>
        <taxon>Pseudacidovorax</taxon>
    </lineage>
</organism>
<dbReference type="EMBL" id="QQAV01000001">
    <property type="protein sequence ID" value="RDI28966.1"/>
    <property type="molecule type" value="Genomic_DNA"/>
</dbReference>
<evidence type="ECO:0000313" key="3">
    <source>
        <dbReference type="EMBL" id="RDI28966.1"/>
    </source>
</evidence>
<feature type="domain" description="AraC-type arabinose-binding/dimerisation" evidence="2">
    <location>
        <begin position="43"/>
        <end position="102"/>
    </location>
</feature>
<evidence type="ECO:0000256" key="1">
    <source>
        <dbReference type="ARBA" id="ARBA00023125"/>
    </source>
</evidence>
<evidence type="ECO:0000313" key="4">
    <source>
        <dbReference type="Proteomes" id="UP000255265"/>
    </source>
</evidence>